<dbReference type="PANTHER" id="PTHR30160">
    <property type="entry name" value="TETRAACYLDISACCHARIDE 4'-KINASE-RELATED"/>
    <property type="match status" value="1"/>
</dbReference>
<dbReference type="RefSeq" id="WP_220807454.1">
    <property type="nucleotide sequence ID" value="NZ_BPMK01000005.1"/>
</dbReference>
<accession>A0ABQ4Q262</accession>
<gene>
    <name evidence="3" type="primary">waaC</name>
    <name evidence="3" type="ORF">NCCP691_12920</name>
</gene>
<sequence length="346" mass="37264">MKRILIIRTSAIGDVVFASPFAAALRRTYPEAHIAWLIEPGIDALIAHDPAVDERILWPKSEWQTLWREGRRLEVFRRVLALRRRLHEGRFDVAIDLQGLMKSGFLTWLSGAKRRIGLGSREGSQHLMTEVVPRGGDPARISSEYLHLARQLGLDAGDFMARLHPGKEAGDKALARLSALGLAPGRYAVFAAFTTRPQKHWTVAGWQQLAPLVQERTGLTPVLLGGPADKAAAEEIAAGVPGLINLVGQTGLSEAAALVAHAGALVGVDTGLTHMGIAFSVPTVALFGSTCPYTVTGRANARVVWLGLPCSPCKRRPTCGGSFHCMGDISALRAVSELSQAMEKKP</sequence>
<dbReference type="PANTHER" id="PTHR30160:SF1">
    <property type="entry name" value="LIPOPOLYSACCHARIDE 1,2-N-ACETYLGLUCOSAMINETRANSFERASE-RELATED"/>
    <property type="match status" value="1"/>
</dbReference>
<evidence type="ECO:0000256" key="1">
    <source>
        <dbReference type="ARBA" id="ARBA00022676"/>
    </source>
</evidence>
<reference evidence="3 4" key="1">
    <citation type="journal article" date="2022" name="Int. J. Syst. Evol. Microbiol.">
        <title>Noviherbaspirillum aridicola sp. nov., isolated from an arid soil in Pakistan.</title>
        <authorList>
            <person name="Khan I.U."/>
            <person name="Saqib M."/>
            <person name="Amin A."/>
            <person name="Hussain F."/>
            <person name="Li L."/>
            <person name="Liu Y.H."/>
            <person name="Fang B.Z."/>
            <person name="Ahmed I."/>
            <person name="Li W.J."/>
        </authorList>
    </citation>
    <scope>NUCLEOTIDE SEQUENCE [LARGE SCALE GENOMIC DNA]</scope>
    <source>
        <strain evidence="3 4">NCCP-691</strain>
    </source>
</reference>
<dbReference type="Proteomes" id="UP000887222">
    <property type="component" value="Unassembled WGS sequence"/>
</dbReference>
<keyword evidence="1" id="KW-0328">Glycosyltransferase</keyword>
<keyword evidence="2" id="KW-0808">Transferase</keyword>
<dbReference type="SUPFAM" id="SSF53756">
    <property type="entry name" value="UDP-Glycosyltransferase/glycogen phosphorylase"/>
    <property type="match status" value="1"/>
</dbReference>
<dbReference type="InterPro" id="IPR002201">
    <property type="entry name" value="Glyco_trans_9"/>
</dbReference>
<organism evidence="3 4">
    <name type="scientific">Noviherbaspirillum aridicola</name>
    <dbReference type="NCBI Taxonomy" id="2849687"/>
    <lineage>
        <taxon>Bacteria</taxon>
        <taxon>Pseudomonadati</taxon>
        <taxon>Pseudomonadota</taxon>
        <taxon>Betaproteobacteria</taxon>
        <taxon>Burkholderiales</taxon>
        <taxon>Oxalobacteraceae</taxon>
        <taxon>Noviherbaspirillum</taxon>
    </lineage>
</organism>
<evidence type="ECO:0000256" key="2">
    <source>
        <dbReference type="ARBA" id="ARBA00022679"/>
    </source>
</evidence>
<evidence type="ECO:0000313" key="4">
    <source>
        <dbReference type="Proteomes" id="UP000887222"/>
    </source>
</evidence>
<dbReference type="Gene3D" id="3.40.50.2000">
    <property type="entry name" value="Glycogen Phosphorylase B"/>
    <property type="match status" value="2"/>
</dbReference>
<dbReference type="InterPro" id="IPR051199">
    <property type="entry name" value="LPS_LOS_Heptosyltrfase"/>
</dbReference>
<keyword evidence="4" id="KW-1185">Reference proteome</keyword>
<dbReference type="CDD" id="cd03789">
    <property type="entry name" value="GT9_LPS_heptosyltransferase"/>
    <property type="match status" value="1"/>
</dbReference>
<proteinExistence type="predicted"/>
<name>A0ABQ4Q262_9BURK</name>
<dbReference type="Pfam" id="PF01075">
    <property type="entry name" value="Glyco_transf_9"/>
    <property type="match status" value="1"/>
</dbReference>
<evidence type="ECO:0000313" key="3">
    <source>
        <dbReference type="EMBL" id="GIZ51278.1"/>
    </source>
</evidence>
<dbReference type="EMBL" id="BPMK01000005">
    <property type="protein sequence ID" value="GIZ51278.1"/>
    <property type="molecule type" value="Genomic_DNA"/>
</dbReference>
<protein>
    <submittedName>
        <fullName evidence="3">ADP-heptose--LPS heptosyltransferase</fullName>
    </submittedName>
</protein>
<comment type="caution">
    <text evidence="3">The sequence shown here is derived from an EMBL/GenBank/DDBJ whole genome shotgun (WGS) entry which is preliminary data.</text>
</comment>